<protein>
    <submittedName>
        <fullName evidence="1">Uncharacterized protein</fullName>
    </submittedName>
</protein>
<keyword evidence="2" id="KW-1185">Reference proteome</keyword>
<accession>B0MD89</accession>
<proteinExistence type="predicted"/>
<comment type="caution">
    <text evidence="1">The sequence shown here is derived from an EMBL/GenBank/DDBJ whole genome shotgun (WGS) entry which is preliminary data.</text>
</comment>
<sequence>MWEQLPVTEGIFKEEITKMNAPDIASIVISRRSLLTVFLMEKNPAAKNGRLRTPQAIQNRGGRYPSMMCMALAVRPKPKMTAAANAAVTMIF</sequence>
<name>B0MD89_ANACD</name>
<organism evidence="1 2">
    <name type="scientific">Anaerostipes caccae (strain DSM 14662 / CCUG 47493 / JCM 13470 / NCIMB 13811 / L1-92)</name>
    <dbReference type="NCBI Taxonomy" id="411490"/>
    <lineage>
        <taxon>Bacteria</taxon>
        <taxon>Bacillati</taxon>
        <taxon>Bacillota</taxon>
        <taxon>Clostridia</taxon>
        <taxon>Lachnospirales</taxon>
        <taxon>Lachnospiraceae</taxon>
        <taxon>Anaerostipes</taxon>
    </lineage>
</organism>
<dbReference type="STRING" id="411490.ANACAC_01533"/>
<dbReference type="Proteomes" id="UP000004935">
    <property type="component" value="Unassembled WGS sequence"/>
</dbReference>
<dbReference type="AlphaFoldDB" id="B0MD89"/>
<dbReference type="HOGENOM" id="CLU_2406887_0_0_9"/>
<dbReference type="EMBL" id="ABAX03000012">
    <property type="protein sequence ID" value="EDR97910.1"/>
    <property type="molecule type" value="Genomic_DNA"/>
</dbReference>
<evidence type="ECO:0000313" key="1">
    <source>
        <dbReference type="EMBL" id="EDR97910.1"/>
    </source>
</evidence>
<gene>
    <name evidence="1" type="ORF">ANACAC_01533</name>
</gene>
<reference evidence="1" key="1">
    <citation type="submission" date="2007-11" db="EMBL/GenBank/DDBJ databases">
        <authorList>
            <person name="Fulton L."/>
            <person name="Clifton S."/>
            <person name="Fulton B."/>
            <person name="Xu J."/>
            <person name="Minx P."/>
            <person name="Pepin K.H."/>
            <person name="Johnson M."/>
            <person name="Thiruvilangam P."/>
            <person name="Bhonagiri V."/>
            <person name="Nash W.E."/>
            <person name="Mardis E.R."/>
            <person name="Wilson R.K."/>
        </authorList>
    </citation>
    <scope>NUCLEOTIDE SEQUENCE [LARGE SCALE GENOMIC DNA]</scope>
    <source>
        <strain evidence="1">DSM 14662</strain>
    </source>
</reference>
<dbReference type="eggNOG" id="ENOG502ZTMD">
    <property type="taxonomic scope" value="Bacteria"/>
</dbReference>
<evidence type="ECO:0000313" key="2">
    <source>
        <dbReference type="Proteomes" id="UP000004935"/>
    </source>
</evidence>
<reference evidence="1" key="2">
    <citation type="submission" date="2013-11" db="EMBL/GenBank/DDBJ databases">
        <title>Draft genome sequence of Anaerostipes caccae (DSM 14662).</title>
        <authorList>
            <person name="Sudarsanam P."/>
            <person name="Ley R."/>
            <person name="Guruge J."/>
            <person name="Turnbaugh P.J."/>
            <person name="Mahowald M."/>
            <person name="Liep D."/>
            <person name="Gordon J."/>
        </authorList>
    </citation>
    <scope>NUCLEOTIDE SEQUENCE</scope>
    <source>
        <strain evidence="1">DSM 14662</strain>
    </source>
</reference>